<organism evidence="13 14">
    <name type="scientific">Pseudofulvimonas gallinarii</name>
    <dbReference type="NCBI Taxonomy" id="634155"/>
    <lineage>
        <taxon>Bacteria</taxon>
        <taxon>Pseudomonadati</taxon>
        <taxon>Pseudomonadota</taxon>
        <taxon>Gammaproteobacteria</taxon>
        <taxon>Lysobacterales</taxon>
        <taxon>Rhodanobacteraceae</taxon>
        <taxon>Pseudofulvimonas</taxon>
    </lineage>
</organism>
<keyword evidence="6 11" id="KW-0028">Amino-acid biosynthesis</keyword>
<comment type="catalytic activity">
    <reaction evidence="10 11">
        <text>L-histidinol phosphate + 2-oxoglutarate = 3-(imidazol-4-yl)-2-oxopropyl phosphate + L-glutamate</text>
        <dbReference type="Rhea" id="RHEA:23744"/>
        <dbReference type="ChEBI" id="CHEBI:16810"/>
        <dbReference type="ChEBI" id="CHEBI:29985"/>
        <dbReference type="ChEBI" id="CHEBI:57766"/>
        <dbReference type="ChEBI" id="CHEBI:57980"/>
        <dbReference type="EC" id="2.6.1.9"/>
    </reaction>
</comment>
<keyword evidence="9 11" id="KW-0368">Histidine biosynthesis</keyword>
<dbReference type="NCBIfam" id="TIGR01141">
    <property type="entry name" value="hisC"/>
    <property type="match status" value="1"/>
</dbReference>
<evidence type="ECO:0000313" key="13">
    <source>
        <dbReference type="EMBL" id="TCS97567.1"/>
    </source>
</evidence>
<feature type="modified residue" description="N6-(pyridoxal phosphate)lysine" evidence="11">
    <location>
        <position position="211"/>
    </location>
</feature>
<dbReference type="AlphaFoldDB" id="A0A4S3KVZ9"/>
<comment type="cofactor">
    <cofactor evidence="1 11">
        <name>pyridoxal 5'-phosphate</name>
        <dbReference type="ChEBI" id="CHEBI:597326"/>
    </cofactor>
</comment>
<comment type="caution">
    <text evidence="13">The sequence shown here is derived from an EMBL/GenBank/DDBJ whole genome shotgun (WGS) entry which is preliminary data.</text>
</comment>
<evidence type="ECO:0000256" key="2">
    <source>
        <dbReference type="ARBA" id="ARBA00005011"/>
    </source>
</evidence>
<dbReference type="PANTHER" id="PTHR42885">
    <property type="entry name" value="HISTIDINOL-PHOSPHATE AMINOTRANSFERASE-RELATED"/>
    <property type="match status" value="1"/>
</dbReference>
<dbReference type="Gene3D" id="3.90.1150.10">
    <property type="entry name" value="Aspartate Aminotransferase, domain 1"/>
    <property type="match status" value="1"/>
</dbReference>
<dbReference type="Proteomes" id="UP000294599">
    <property type="component" value="Unassembled WGS sequence"/>
</dbReference>
<dbReference type="OrthoDB" id="9813612at2"/>
<comment type="pathway">
    <text evidence="2 11">Amino-acid biosynthesis; L-histidine biosynthesis; L-histidine from 5-phospho-alpha-D-ribose 1-diphosphate: step 7/9.</text>
</comment>
<keyword evidence="7 11" id="KW-0808">Transferase</keyword>
<dbReference type="InterPro" id="IPR005861">
    <property type="entry name" value="HisP_aminotrans"/>
</dbReference>
<proteinExistence type="inferred from homology"/>
<dbReference type="UniPathway" id="UPA00031">
    <property type="reaction ID" value="UER00012"/>
</dbReference>
<dbReference type="EC" id="2.6.1.9" evidence="11"/>
<dbReference type="HAMAP" id="MF_01023">
    <property type="entry name" value="HisC_aminotrans_2"/>
    <property type="match status" value="1"/>
</dbReference>
<comment type="similarity">
    <text evidence="3 11">Belongs to the class-II pyridoxal-phosphate-dependent aminotransferase family. Histidinol-phosphate aminotransferase subfamily.</text>
</comment>
<dbReference type="InterPro" id="IPR015422">
    <property type="entry name" value="PyrdxlP-dep_Trfase_small"/>
</dbReference>
<evidence type="ECO:0000256" key="10">
    <source>
        <dbReference type="ARBA" id="ARBA00047481"/>
    </source>
</evidence>
<dbReference type="PANTHER" id="PTHR42885:SF2">
    <property type="entry name" value="HISTIDINOL-PHOSPHATE AMINOTRANSFERASE"/>
    <property type="match status" value="1"/>
</dbReference>
<dbReference type="InterPro" id="IPR015424">
    <property type="entry name" value="PyrdxlP-dep_Trfase"/>
</dbReference>
<evidence type="ECO:0000256" key="11">
    <source>
        <dbReference type="HAMAP-Rule" id="MF_01023"/>
    </source>
</evidence>
<dbReference type="GO" id="GO:0000105">
    <property type="term" value="P:L-histidine biosynthetic process"/>
    <property type="evidence" value="ECO:0007669"/>
    <property type="project" value="UniProtKB-UniRule"/>
</dbReference>
<keyword evidence="14" id="KW-1185">Reference proteome</keyword>
<dbReference type="GO" id="GO:0030170">
    <property type="term" value="F:pyridoxal phosphate binding"/>
    <property type="evidence" value="ECO:0007669"/>
    <property type="project" value="InterPro"/>
</dbReference>
<dbReference type="InterPro" id="IPR015421">
    <property type="entry name" value="PyrdxlP-dep_Trfase_major"/>
</dbReference>
<evidence type="ECO:0000256" key="3">
    <source>
        <dbReference type="ARBA" id="ARBA00007970"/>
    </source>
</evidence>
<evidence type="ECO:0000256" key="6">
    <source>
        <dbReference type="ARBA" id="ARBA00022605"/>
    </source>
</evidence>
<keyword evidence="5 11" id="KW-0032">Aminotransferase</keyword>
<evidence type="ECO:0000256" key="7">
    <source>
        <dbReference type="ARBA" id="ARBA00022679"/>
    </source>
</evidence>
<evidence type="ECO:0000256" key="4">
    <source>
        <dbReference type="ARBA" id="ARBA00011738"/>
    </source>
</evidence>
<dbReference type="CDD" id="cd00609">
    <property type="entry name" value="AAT_like"/>
    <property type="match status" value="1"/>
</dbReference>
<evidence type="ECO:0000256" key="1">
    <source>
        <dbReference type="ARBA" id="ARBA00001933"/>
    </source>
</evidence>
<evidence type="ECO:0000313" key="14">
    <source>
        <dbReference type="Proteomes" id="UP000294599"/>
    </source>
</evidence>
<keyword evidence="8 11" id="KW-0663">Pyridoxal phosphate</keyword>
<gene>
    <name evidence="11" type="primary">hisC</name>
    <name evidence="13" type="ORF">EDC25_11248</name>
</gene>
<accession>A0A4S3KVZ9</accession>
<feature type="domain" description="Aminotransferase class I/classII large" evidence="12">
    <location>
        <begin position="41"/>
        <end position="347"/>
    </location>
</feature>
<protein>
    <recommendedName>
        <fullName evidence="11">Histidinol-phosphate aminotransferase</fullName>
        <ecNumber evidence="11">2.6.1.9</ecNumber>
    </recommendedName>
    <alternativeName>
        <fullName evidence="11">Imidazole acetol-phosphate transaminase</fullName>
    </alternativeName>
</protein>
<dbReference type="Pfam" id="PF00155">
    <property type="entry name" value="Aminotran_1_2"/>
    <property type="match status" value="1"/>
</dbReference>
<evidence type="ECO:0000256" key="9">
    <source>
        <dbReference type="ARBA" id="ARBA00023102"/>
    </source>
</evidence>
<dbReference type="InterPro" id="IPR004839">
    <property type="entry name" value="Aminotransferase_I/II_large"/>
</dbReference>
<dbReference type="SUPFAM" id="SSF53383">
    <property type="entry name" value="PLP-dependent transferases"/>
    <property type="match status" value="1"/>
</dbReference>
<dbReference type="EMBL" id="SMAF01000012">
    <property type="protein sequence ID" value="TCS97567.1"/>
    <property type="molecule type" value="Genomic_DNA"/>
</dbReference>
<reference evidence="13 14" key="1">
    <citation type="submission" date="2019-03" db="EMBL/GenBank/DDBJ databases">
        <title>Genomic Encyclopedia of Type Strains, Phase IV (KMG-IV): sequencing the most valuable type-strain genomes for metagenomic binning, comparative biology and taxonomic classification.</title>
        <authorList>
            <person name="Goeker M."/>
        </authorList>
    </citation>
    <scope>NUCLEOTIDE SEQUENCE [LARGE SCALE GENOMIC DNA]</scope>
    <source>
        <strain evidence="13 14">DSM 21944</strain>
    </source>
</reference>
<evidence type="ECO:0000256" key="5">
    <source>
        <dbReference type="ARBA" id="ARBA00022576"/>
    </source>
</evidence>
<evidence type="ECO:0000256" key="8">
    <source>
        <dbReference type="ARBA" id="ARBA00022898"/>
    </source>
</evidence>
<sequence>MNPLDLVRPDLAGFVPYASARRSGAPAPVRLDANEAPWAPCGDTLDLNRYPAPQPPALLAALAQLYGVRDDQLFVGRGSDEAIDLLVRAFCRAGIDNIVALAPGFGMYRIAARIQGAGCREVTLQGEDGFALSVARILAQVDTGTRLVFLCSPNNPTGTSYHDLVEQLLQALDGRALLVVDEAYIEFSDTASAAAMLDRYPHLVVLRTLSKAHALAGARVGSLMASPELVGLIAAIAPPYPLPAPCVEAALRVLEAQSLLVTVQRIAAIRQQRDHWQAQLARCRAVRKVWPSQGNFLLLRLVDAKAAYRSLLDAGIIVRDVSAQPGLDGCLRVTIGSPDENARVLDVLVAMAEAVPA</sequence>
<evidence type="ECO:0000259" key="12">
    <source>
        <dbReference type="Pfam" id="PF00155"/>
    </source>
</evidence>
<comment type="subunit">
    <text evidence="4 11">Homodimer.</text>
</comment>
<name>A0A4S3KVZ9_9GAMM</name>
<dbReference type="Gene3D" id="3.40.640.10">
    <property type="entry name" value="Type I PLP-dependent aspartate aminotransferase-like (Major domain)"/>
    <property type="match status" value="1"/>
</dbReference>
<dbReference type="GO" id="GO:0004400">
    <property type="term" value="F:histidinol-phosphate transaminase activity"/>
    <property type="evidence" value="ECO:0007669"/>
    <property type="project" value="UniProtKB-UniRule"/>
</dbReference>
<dbReference type="RefSeq" id="WP_123523037.1">
    <property type="nucleotide sequence ID" value="NZ_JBHLWF010000014.1"/>
</dbReference>